<keyword evidence="1" id="KW-0812">Transmembrane</keyword>
<keyword evidence="1" id="KW-0472">Membrane</keyword>
<evidence type="ECO:0000256" key="1">
    <source>
        <dbReference type="SAM" id="Phobius"/>
    </source>
</evidence>
<protein>
    <submittedName>
        <fullName evidence="2">Uncharacterized protein</fullName>
    </submittedName>
</protein>
<keyword evidence="1" id="KW-1133">Transmembrane helix</keyword>
<evidence type="ECO:0000313" key="2">
    <source>
        <dbReference type="EMBL" id="KKN19065.1"/>
    </source>
</evidence>
<organism evidence="2">
    <name type="scientific">marine sediment metagenome</name>
    <dbReference type="NCBI Taxonomy" id="412755"/>
    <lineage>
        <taxon>unclassified sequences</taxon>
        <taxon>metagenomes</taxon>
        <taxon>ecological metagenomes</taxon>
    </lineage>
</organism>
<dbReference type="EMBL" id="LAZR01003370">
    <property type="protein sequence ID" value="KKN19065.1"/>
    <property type="molecule type" value="Genomic_DNA"/>
</dbReference>
<gene>
    <name evidence="2" type="ORF">LCGC14_0949550</name>
</gene>
<comment type="caution">
    <text evidence="2">The sequence shown here is derived from an EMBL/GenBank/DDBJ whole genome shotgun (WGS) entry which is preliminary data.</text>
</comment>
<name>A0A0F9NHS4_9ZZZZ</name>
<sequence length="56" mass="6494">MPTMKKIQPKSQMLEVNIIIPHENRMKPDKKEQIKPIISSLFFSGIFLTVNVDILI</sequence>
<reference evidence="2" key="1">
    <citation type="journal article" date="2015" name="Nature">
        <title>Complex archaea that bridge the gap between prokaryotes and eukaryotes.</title>
        <authorList>
            <person name="Spang A."/>
            <person name="Saw J.H."/>
            <person name="Jorgensen S.L."/>
            <person name="Zaremba-Niedzwiedzka K."/>
            <person name="Martijn J."/>
            <person name="Lind A.E."/>
            <person name="van Eijk R."/>
            <person name="Schleper C."/>
            <person name="Guy L."/>
            <person name="Ettema T.J."/>
        </authorList>
    </citation>
    <scope>NUCLEOTIDE SEQUENCE</scope>
</reference>
<accession>A0A0F9NHS4</accession>
<proteinExistence type="predicted"/>
<feature type="transmembrane region" description="Helical" evidence="1">
    <location>
        <begin position="34"/>
        <end position="52"/>
    </location>
</feature>
<dbReference type="AlphaFoldDB" id="A0A0F9NHS4"/>